<proteinExistence type="predicted"/>
<evidence type="ECO:0000313" key="2">
    <source>
        <dbReference type="EMBL" id="GBG14437.1"/>
    </source>
</evidence>
<dbReference type="InterPro" id="IPR036465">
    <property type="entry name" value="vWFA_dom_sf"/>
</dbReference>
<sequence length="715" mass="78163">MTHIVQLGAMAALAIQALPVVAQPVPAPVHHLLAIDISGSTYYHLPELRLHLKNKLSSLVNENDTVSIIWFSGRGQVGTLVEAMKVRSVGDLSTLHTAIDRFLQPMGLTGFKEPLQEAENIIARLKAKTTGSLFNLFFMTDGYDNQWTEREILDLCAKLEKQLDSAAVVEYGWHCNRPLLTKMAETLGGNLVFSEDFQAYTVAFEGSLTGGRSKKVPVKLDYAISGPVFGLAGGTLLSFTPDADNVVLLPEGLPAVAYFTAAPGEAFDRAKHADAHIWASLVPLAQRLETNTLFSVLGALGDVALVNSFSSCFSKEDYSRFQDEALAAANDPAKRYVTGYDANAVPKEDAYTVMELLADLASSDDNLFYPYHEAFHYERIGAATKARSDEAKFEPNDKTKGYPVNGLVWNESRPNVSLRVKVDGKVTLPATRPAGLPEAIDSYIYRNYTIVRDGIVHTRKMAVSLDEATFNKLQANDLLAGEAWEAGKVYVLDYPKVPVINRKMVKGTTAKDTFKLVVDLEVMKATQKVFNDYRNRIAPKVSKKFLLLYGQEATDYLASIGVTDYNGFNPASDSVKTGDVYLAKELKIAVKGLSSLPKVADVEAALAAKKKLKIGEAVMAPALERLENFMSSAVFTSAANGDALLETWLETESKAVTTRTRELQQELAKAKFSIVVGHVWFSDMASMDDNSLEVEVPGFGNAAVTATLKDVEIEK</sequence>
<keyword evidence="3" id="KW-1185">Reference proteome</keyword>
<name>A0A2R5F8B6_9PROT</name>
<comment type="caution">
    <text evidence="2">The sequence shown here is derived from an EMBL/GenBank/DDBJ whole genome shotgun (WGS) entry which is preliminary data.</text>
</comment>
<accession>A0A2R5F8B6</accession>
<dbReference type="RefSeq" id="WP_109015626.1">
    <property type="nucleotide sequence ID" value="NZ_BDOQ01000007.1"/>
</dbReference>
<dbReference type="Proteomes" id="UP000245081">
    <property type="component" value="Unassembled WGS sequence"/>
</dbReference>
<organism evidence="2 3">
    <name type="scientific">Novimethylophilus kurashikiensis</name>
    <dbReference type="NCBI Taxonomy" id="1825523"/>
    <lineage>
        <taxon>Bacteria</taxon>
        <taxon>Pseudomonadati</taxon>
        <taxon>Pseudomonadota</taxon>
        <taxon>Betaproteobacteria</taxon>
        <taxon>Nitrosomonadales</taxon>
        <taxon>Methylophilaceae</taxon>
        <taxon>Novimethylophilus</taxon>
    </lineage>
</organism>
<feature type="chain" id="PRO_5015309930" evidence="1">
    <location>
        <begin position="23"/>
        <end position="715"/>
    </location>
</feature>
<reference evidence="2 3" key="1">
    <citation type="journal article" date="2018" name="Environ. Microbiol.">
        <title>Isolation and genomic characterization of Novimethylophilus kurashikiensis gen. nov. sp. nov., a new lanthanide-dependent methylotrophic species of Methylophilaceae.</title>
        <authorList>
            <person name="Lv H."/>
            <person name="Sahin N."/>
            <person name="Tani A."/>
        </authorList>
    </citation>
    <scope>NUCLEOTIDE SEQUENCE [LARGE SCALE GENOMIC DNA]</scope>
    <source>
        <strain evidence="2 3">La2-4</strain>
    </source>
</reference>
<gene>
    <name evidence="2" type="ORF">NMK_2036</name>
</gene>
<dbReference type="AlphaFoldDB" id="A0A2R5F8B6"/>
<keyword evidence="1" id="KW-0732">Signal</keyword>
<dbReference type="Gene3D" id="3.40.50.410">
    <property type="entry name" value="von Willebrand factor, type A domain"/>
    <property type="match status" value="1"/>
</dbReference>
<feature type="signal peptide" evidence="1">
    <location>
        <begin position="1"/>
        <end position="22"/>
    </location>
</feature>
<dbReference type="EMBL" id="BDOQ01000007">
    <property type="protein sequence ID" value="GBG14437.1"/>
    <property type="molecule type" value="Genomic_DNA"/>
</dbReference>
<evidence type="ECO:0000313" key="3">
    <source>
        <dbReference type="Proteomes" id="UP000245081"/>
    </source>
</evidence>
<dbReference type="SUPFAM" id="SSF53300">
    <property type="entry name" value="vWA-like"/>
    <property type="match status" value="1"/>
</dbReference>
<evidence type="ECO:0000256" key="1">
    <source>
        <dbReference type="SAM" id="SignalP"/>
    </source>
</evidence>
<protein>
    <submittedName>
        <fullName evidence="2">Iron-sulfur cluster carrier protein</fullName>
    </submittedName>
</protein>